<dbReference type="AlphaFoldDB" id="A0A5N6RBR3"/>
<proteinExistence type="predicted"/>
<dbReference type="EMBL" id="CM017326">
    <property type="protein sequence ID" value="KAE8076485.1"/>
    <property type="molecule type" value="Genomic_DNA"/>
</dbReference>
<gene>
    <name evidence="1" type="ORF">FH972_015132</name>
</gene>
<evidence type="ECO:0000313" key="1">
    <source>
        <dbReference type="EMBL" id="KAE8076485.1"/>
    </source>
</evidence>
<keyword evidence="2" id="KW-1185">Reference proteome</keyword>
<dbReference type="OrthoDB" id="1434562at2759"/>
<protein>
    <submittedName>
        <fullName evidence="1">Uncharacterized protein</fullName>
    </submittedName>
</protein>
<reference evidence="1 2" key="1">
    <citation type="submission" date="2019-06" db="EMBL/GenBank/DDBJ databases">
        <title>A chromosomal-level reference genome of Carpinus fangiana (Coryloideae, Betulaceae).</title>
        <authorList>
            <person name="Yang X."/>
            <person name="Wang Z."/>
            <person name="Zhang L."/>
            <person name="Hao G."/>
            <person name="Liu J."/>
            <person name="Yang Y."/>
        </authorList>
    </citation>
    <scope>NUCLEOTIDE SEQUENCE [LARGE SCALE GENOMIC DNA]</scope>
    <source>
        <strain evidence="1">Cfa_2016G</strain>
        <tissue evidence="1">Leaf</tissue>
    </source>
</reference>
<evidence type="ECO:0000313" key="2">
    <source>
        <dbReference type="Proteomes" id="UP000327013"/>
    </source>
</evidence>
<accession>A0A5N6RBR3</accession>
<name>A0A5N6RBR3_9ROSI</name>
<organism evidence="1 2">
    <name type="scientific">Carpinus fangiana</name>
    <dbReference type="NCBI Taxonomy" id="176857"/>
    <lineage>
        <taxon>Eukaryota</taxon>
        <taxon>Viridiplantae</taxon>
        <taxon>Streptophyta</taxon>
        <taxon>Embryophyta</taxon>
        <taxon>Tracheophyta</taxon>
        <taxon>Spermatophyta</taxon>
        <taxon>Magnoliopsida</taxon>
        <taxon>eudicotyledons</taxon>
        <taxon>Gunneridae</taxon>
        <taxon>Pentapetalae</taxon>
        <taxon>rosids</taxon>
        <taxon>fabids</taxon>
        <taxon>Fagales</taxon>
        <taxon>Betulaceae</taxon>
        <taxon>Carpinus</taxon>
    </lineage>
</organism>
<dbReference type="Proteomes" id="UP000327013">
    <property type="component" value="Chromosome 6"/>
</dbReference>
<sequence length="256" mass="29230">MDFSTLLNGHLISRVLIFQEYNEKYYRFKGGGPPYYDLLCSIFVKTIATKEYGHASTITPPNSYEGDCRFDLDNAALIVDLSDGDGASHASKEDKEVKAFKIRLDDMMGKVHSIKDGVSRRSYASSAKMDPIEVAMNKLNELNAELDVPEDRGVDIDNGFMEDMNDSFMEGMDAYDIDDDDIWVDEIELDDMPMDELGLDNLDYTYEHWYDTLEQSYDHTIEPDADVGDNGDDNDMDDVMVDLTLYEMELKIWDCN</sequence>